<comment type="caution">
    <text evidence="1">The sequence shown here is derived from an EMBL/GenBank/DDBJ whole genome shotgun (WGS) entry which is preliminary data.</text>
</comment>
<dbReference type="RefSeq" id="WP_147527531.1">
    <property type="nucleotide sequence ID" value="NZ_SAYG01000017.1"/>
</dbReference>
<evidence type="ECO:0000313" key="1">
    <source>
        <dbReference type="EMBL" id="TXJ42969.1"/>
    </source>
</evidence>
<dbReference type="Proteomes" id="UP000324574">
    <property type="component" value="Unassembled WGS sequence"/>
</dbReference>
<organism evidence="1 2">
    <name type="scientific">Brachyspira aalborgi</name>
    <dbReference type="NCBI Taxonomy" id="29522"/>
    <lineage>
        <taxon>Bacteria</taxon>
        <taxon>Pseudomonadati</taxon>
        <taxon>Spirochaetota</taxon>
        <taxon>Spirochaetia</taxon>
        <taxon>Brachyspirales</taxon>
        <taxon>Brachyspiraceae</taxon>
        <taxon>Brachyspira</taxon>
    </lineage>
</organism>
<evidence type="ECO:0000313" key="2">
    <source>
        <dbReference type="Proteomes" id="UP000324574"/>
    </source>
</evidence>
<reference evidence="1 2" key="1">
    <citation type="journal article" date="1992" name="Lakartidningen">
        <title>[Penicillin V and not amoxicillin is the first choice preparation in acute otitis].</title>
        <authorList>
            <person name="Kamme C."/>
            <person name="Lundgren K."/>
            <person name="Prellner K."/>
        </authorList>
    </citation>
    <scope>NUCLEOTIDE SEQUENCE [LARGE SCALE GENOMIC DNA]</scope>
    <source>
        <strain evidence="1 2">PC3714II</strain>
    </source>
</reference>
<sequence length="190" mass="22596">MNIIQKLKDYKTCFFMNANISEYLGIAVYKDKYIEIYEYYDNEDENKFIIEENGKVATIENTFDFTEAMFLDWVEQRKFELSDKENIKDFKKFETVLMSINDFKEYRPHIFYKNIYMIEDIKSLTYDDGRKRHRCGNCGYPYFHSSQIFEYEGGEEGLESVSYNADIEIVCGCCGRFVKNSKLFIGGLNE</sequence>
<dbReference type="EMBL" id="SAYG01000017">
    <property type="protein sequence ID" value="TXJ42969.1"/>
    <property type="molecule type" value="Genomic_DNA"/>
</dbReference>
<name>A0A5C8EZF0_9SPIR</name>
<gene>
    <name evidence="1" type="ORF">EPJ70_11610</name>
</gene>
<accession>A0A5C8EZF0</accession>
<dbReference type="AlphaFoldDB" id="A0A5C8EZF0"/>
<protein>
    <submittedName>
        <fullName evidence="1">Uncharacterized protein</fullName>
    </submittedName>
</protein>
<proteinExistence type="predicted"/>